<keyword evidence="2" id="KW-1133">Transmembrane helix</keyword>
<feature type="region of interest" description="Disordered" evidence="1">
    <location>
        <begin position="1"/>
        <end position="22"/>
    </location>
</feature>
<reference evidence="3 4" key="1">
    <citation type="submission" date="2018-03" db="EMBL/GenBank/DDBJ databases">
        <title>Actinopolyspora mortivallis from Sahara, screening for active biomolecules.</title>
        <authorList>
            <person name="Selama O."/>
            <person name="Wellington E.M.H."/>
            <person name="Hacene H."/>
        </authorList>
    </citation>
    <scope>NUCLEOTIDE SEQUENCE [LARGE SCALE GENOMIC DNA]</scope>
    <source>
        <strain evidence="3 4">M5A</strain>
    </source>
</reference>
<comment type="caution">
    <text evidence="3">The sequence shown here is derived from an EMBL/GenBank/DDBJ whole genome shotgun (WGS) entry which is preliminary data.</text>
</comment>
<evidence type="ECO:0000256" key="2">
    <source>
        <dbReference type="SAM" id="Phobius"/>
    </source>
</evidence>
<keyword evidence="4" id="KW-1185">Reference proteome</keyword>
<keyword evidence="2" id="KW-0812">Transmembrane</keyword>
<dbReference type="EMBL" id="PVSR01000002">
    <property type="protein sequence ID" value="PRW64838.1"/>
    <property type="molecule type" value="Genomic_DNA"/>
</dbReference>
<keyword evidence="2" id="KW-0472">Membrane</keyword>
<dbReference type="InParanoid" id="A0A2T0H0E6"/>
<dbReference type="RefSeq" id="WP_106112405.1">
    <property type="nucleotide sequence ID" value="NZ_PVSR01000002.1"/>
</dbReference>
<evidence type="ECO:0000313" key="4">
    <source>
        <dbReference type="Proteomes" id="UP000239352"/>
    </source>
</evidence>
<feature type="transmembrane region" description="Helical" evidence="2">
    <location>
        <begin position="135"/>
        <end position="155"/>
    </location>
</feature>
<proteinExistence type="predicted"/>
<feature type="transmembrane region" description="Helical" evidence="2">
    <location>
        <begin position="184"/>
        <end position="206"/>
    </location>
</feature>
<gene>
    <name evidence="3" type="ORF">CEP50_03200</name>
</gene>
<evidence type="ECO:0000256" key="1">
    <source>
        <dbReference type="SAM" id="MobiDB-lite"/>
    </source>
</evidence>
<sequence>MRPSVQEPRQHGPGTRSPSETDRHLVAAVHLKPELADRIIANYLHTPHEALPPPQGVDAVRVLTQALVARRRRHLRDFLVLGLLALAGVFSLPYSLFFLVAWATVWLFWSLTFGRNTAGATRSGPRTDEEEINTVGLVTTVAFFVGWFPYAVLYVRTQNWFASLASGGYSPEEPRGESTSAWSYLPLVPVLLFLLTFAVILVVLLLDKWVTRYLIASVGAAVAAPSRLLVSTVATMLTTAVTRHHVDLLNAVARRSDGNTVLPHVGWHAFPGYGRRLNAWTFPLVLRAKDRDTEPPALRPKELYSAVTEELHSMLDSDRLVPGRRLRELTVNPVVVVNTTQLHRNRFSPVARALLPEGNEPGVSSVDTETMDLLIDENTEWARHFQQSSVPSWDTELSVTTLFNIGCDNRTLYLEWNAYCLFPISPDYRLHGSVASTFGDAFPAALLELLQLLGSIAWRWRTLGGLLPRERLRPVHGEVRSIRETAAGEECANEFQDLDGQRHITLLEERTLSAVRNHLSERGFHTEDLEQHTTQVINNTSNSFHNAQFLGAQNFGDQGTAQAAVLPRPPGRTTRE</sequence>
<dbReference type="STRING" id="1050202.GCA_000384035_00636"/>
<protein>
    <submittedName>
        <fullName evidence="3">Uncharacterized protein</fullName>
    </submittedName>
</protein>
<evidence type="ECO:0000313" key="3">
    <source>
        <dbReference type="EMBL" id="PRW64838.1"/>
    </source>
</evidence>
<feature type="transmembrane region" description="Helical" evidence="2">
    <location>
        <begin position="74"/>
        <end position="90"/>
    </location>
</feature>
<organism evidence="3 4">
    <name type="scientific">Actinopolyspora mortivallis</name>
    <dbReference type="NCBI Taxonomy" id="33906"/>
    <lineage>
        <taxon>Bacteria</taxon>
        <taxon>Bacillati</taxon>
        <taxon>Actinomycetota</taxon>
        <taxon>Actinomycetes</taxon>
        <taxon>Actinopolysporales</taxon>
        <taxon>Actinopolysporaceae</taxon>
        <taxon>Actinopolyspora</taxon>
    </lineage>
</organism>
<accession>A0A2T0H0E6</accession>
<dbReference type="AlphaFoldDB" id="A0A2T0H0E6"/>
<name>A0A2T0H0E6_ACTMO</name>
<dbReference type="Proteomes" id="UP000239352">
    <property type="component" value="Unassembled WGS sequence"/>
</dbReference>